<evidence type="ECO:0000256" key="3">
    <source>
        <dbReference type="ARBA" id="ARBA00022448"/>
    </source>
</evidence>
<dbReference type="WBParaSite" id="HCON_00020410-00001">
    <property type="protein sequence ID" value="HCON_00020410-00001"/>
    <property type="gene ID" value="HCON_00020410"/>
</dbReference>
<evidence type="ECO:0000256" key="16">
    <source>
        <dbReference type="SAM" id="Phobius"/>
    </source>
</evidence>
<dbReference type="PRINTS" id="PR01078">
    <property type="entry name" value="AMINACHANNEL"/>
</dbReference>
<keyword evidence="3 13" id="KW-0813">Transport</keyword>
<evidence type="ECO:0000256" key="12">
    <source>
        <dbReference type="ARBA" id="ARBA00023303"/>
    </source>
</evidence>
<evidence type="ECO:0000256" key="11">
    <source>
        <dbReference type="ARBA" id="ARBA00023201"/>
    </source>
</evidence>
<dbReference type="PROSITE" id="PS01206">
    <property type="entry name" value="ASC"/>
    <property type="match status" value="1"/>
</dbReference>
<dbReference type="Proteomes" id="UP000025227">
    <property type="component" value="Unplaced"/>
</dbReference>
<evidence type="ECO:0000256" key="6">
    <source>
        <dbReference type="ARBA" id="ARBA00022989"/>
    </source>
</evidence>
<evidence type="ECO:0000256" key="5">
    <source>
        <dbReference type="ARBA" id="ARBA00022692"/>
    </source>
</evidence>
<evidence type="ECO:0000256" key="15">
    <source>
        <dbReference type="SAM" id="MobiDB-lite"/>
    </source>
</evidence>
<dbReference type="Gene3D" id="2.60.470.10">
    <property type="entry name" value="Acid-sensing ion channels like domains"/>
    <property type="match status" value="1"/>
</dbReference>
<dbReference type="PANTHER" id="PTHR11690">
    <property type="entry name" value="AMILORIDE-SENSITIVE SODIUM CHANNEL-RELATED"/>
    <property type="match status" value="1"/>
</dbReference>
<dbReference type="Gene3D" id="1.10.287.770">
    <property type="entry name" value="YojJ-like"/>
    <property type="match status" value="1"/>
</dbReference>
<proteinExistence type="inferred from homology"/>
<feature type="coiled-coil region" evidence="14">
    <location>
        <begin position="481"/>
        <end position="508"/>
    </location>
</feature>
<keyword evidence="17" id="KW-1185">Reference proteome</keyword>
<keyword evidence="10" id="KW-0325">Glycoprotein</keyword>
<evidence type="ECO:0000256" key="9">
    <source>
        <dbReference type="ARBA" id="ARBA00023136"/>
    </source>
</evidence>
<feature type="transmembrane region" description="Helical" evidence="16">
    <location>
        <begin position="48"/>
        <end position="66"/>
    </location>
</feature>
<evidence type="ECO:0000256" key="4">
    <source>
        <dbReference type="ARBA" id="ARBA00022461"/>
    </source>
</evidence>
<evidence type="ECO:0000313" key="17">
    <source>
        <dbReference type="Proteomes" id="UP000025227"/>
    </source>
</evidence>
<dbReference type="OMA" id="MRQCKQE"/>
<evidence type="ECO:0000256" key="14">
    <source>
        <dbReference type="SAM" id="Coils"/>
    </source>
</evidence>
<keyword evidence="7" id="KW-0915">Sodium</keyword>
<dbReference type="AlphaFoldDB" id="A0A7I4XW99"/>
<keyword evidence="5 13" id="KW-0812">Transmembrane</keyword>
<keyword evidence="14" id="KW-0175">Coiled coil</keyword>
<evidence type="ECO:0000256" key="13">
    <source>
        <dbReference type="RuleBase" id="RU000679"/>
    </source>
</evidence>
<comment type="similarity">
    <text evidence="2 13">Belongs to the amiloride-sensitive sodium channel (TC 1.A.6) family.</text>
</comment>
<evidence type="ECO:0000256" key="10">
    <source>
        <dbReference type="ARBA" id="ARBA00023180"/>
    </source>
</evidence>
<evidence type="ECO:0000256" key="1">
    <source>
        <dbReference type="ARBA" id="ARBA00004141"/>
    </source>
</evidence>
<name>A0A7I4XW99_HAECO</name>
<protein>
    <submittedName>
        <fullName evidence="18">Amiloride-sensitive sodium channel</fullName>
    </submittedName>
</protein>
<dbReference type="GO" id="GO:0005886">
    <property type="term" value="C:plasma membrane"/>
    <property type="evidence" value="ECO:0007669"/>
    <property type="project" value="TreeGrafter"/>
</dbReference>
<dbReference type="Pfam" id="PF00858">
    <property type="entry name" value="ASC"/>
    <property type="match status" value="1"/>
</dbReference>
<organism evidence="17 18">
    <name type="scientific">Haemonchus contortus</name>
    <name type="common">Barber pole worm</name>
    <dbReference type="NCBI Taxonomy" id="6289"/>
    <lineage>
        <taxon>Eukaryota</taxon>
        <taxon>Metazoa</taxon>
        <taxon>Ecdysozoa</taxon>
        <taxon>Nematoda</taxon>
        <taxon>Chromadorea</taxon>
        <taxon>Rhabditida</taxon>
        <taxon>Rhabditina</taxon>
        <taxon>Rhabditomorpha</taxon>
        <taxon>Strongyloidea</taxon>
        <taxon>Trichostrongylidae</taxon>
        <taxon>Haemonchus</taxon>
    </lineage>
</organism>
<keyword evidence="8 13" id="KW-0406">Ion transport</keyword>
<dbReference type="OrthoDB" id="5874059at2759"/>
<feature type="region of interest" description="Disordered" evidence="15">
    <location>
        <begin position="517"/>
        <end position="536"/>
    </location>
</feature>
<comment type="subcellular location">
    <subcellularLocation>
        <location evidence="1">Membrane</location>
        <topology evidence="1">Multi-pass membrane protein</topology>
    </subcellularLocation>
</comment>
<dbReference type="InterPro" id="IPR001873">
    <property type="entry name" value="ENaC"/>
</dbReference>
<dbReference type="InterPro" id="IPR020903">
    <property type="entry name" value="ENaC_CS"/>
</dbReference>
<reference evidence="18" key="1">
    <citation type="submission" date="2020-12" db="UniProtKB">
        <authorList>
            <consortium name="WormBaseParasite"/>
        </authorList>
    </citation>
    <scope>IDENTIFICATION</scope>
    <source>
        <strain evidence="18">MHco3</strain>
    </source>
</reference>
<keyword evidence="4 13" id="KW-0894">Sodium channel</keyword>
<evidence type="ECO:0000313" key="18">
    <source>
        <dbReference type="WBParaSite" id="HCON_00020410-00001"/>
    </source>
</evidence>
<sequence>MTEKTVKKEKEATIFKKGLIYILHDFSWWTSTHGIPHIGLANAQWLRILWIIIVLCCFGGFIWQFVTLFTNYLAYRVNTETELQFSDREFATVTLCHLNAWKKDESGAAIPKMRDLIDAYQSGTAHADYDFSNRFDGKRQQSATKFTALMSENLYSSSKLPGANHAYTYEDLVITCTYNAKSCNTTDFREFYDPSYGICHMFNFDGSRTSSRAGPLYGLRMVIRTDQAKYLPWTETAGVIMSIHGKDDVPFPDVFGYFAAPGTATSLGVRFISTSRLPAPYGTCTRQETLNGKHYNGKYEVESCFRDCLQDRIVTDCGCYDPAYHHADDGGATPSCADGDQLQNLACIDRIANSDAGGFNIIRDCVCPQPCEVDSYSVTVSTAKWPSTAYKPEECQRNSSGKPWDTADMNCLEWYQKNTLLVEIYYERMNFQVLTESPAYSLVNLVSDVGGQVGLFLGMSIISVIELLTLLLLLICYCATHKSRKREIEEIEKELHNARGEADRIAARNKRAMMQKSKGVYGADDHTLPPPVISPN</sequence>
<accession>A0A7I4XW99</accession>
<feature type="transmembrane region" description="Helical" evidence="16">
    <location>
        <begin position="453"/>
        <end position="477"/>
    </location>
</feature>
<keyword evidence="6 16" id="KW-1133">Transmembrane helix</keyword>
<keyword evidence="12 13" id="KW-0407">Ion channel</keyword>
<evidence type="ECO:0000256" key="8">
    <source>
        <dbReference type="ARBA" id="ARBA00023065"/>
    </source>
</evidence>
<keyword evidence="11 13" id="KW-0739">Sodium transport</keyword>
<evidence type="ECO:0000256" key="2">
    <source>
        <dbReference type="ARBA" id="ARBA00007193"/>
    </source>
</evidence>
<evidence type="ECO:0000256" key="7">
    <source>
        <dbReference type="ARBA" id="ARBA00023053"/>
    </source>
</evidence>
<keyword evidence="9 16" id="KW-0472">Membrane</keyword>
<dbReference type="PANTHER" id="PTHR11690:SF153">
    <property type="entry name" value="AMILORIDE-SENSITIVE SODIUM CHANNEL"/>
    <property type="match status" value="1"/>
</dbReference>
<dbReference type="GO" id="GO:0015280">
    <property type="term" value="F:ligand-gated sodium channel activity"/>
    <property type="evidence" value="ECO:0007669"/>
    <property type="project" value="TreeGrafter"/>
</dbReference>